<comment type="caution">
    <text evidence="1">The sequence shown here is derived from an EMBL/GenBank/DDBJ whole genome shotgun (WGS) entry which is preliminary data.</text>
</comment>
<reference evidence="1" key="1">
    <citation type="submission" date="2020-05" db="EMBL/GenBank/DDBJ databases">
        <title>Mycena genomes resolve the evolution of fungal bioluminescence.</title>
        <authorList>
            <person name="Tsai I.J."/>
        </authorList>
    </citation>
    <scope>NUCLEOTIDE SEQUENCE</scope>
    <source>
        <strain evidence="1">CCC161011</strain>
    </source>
</reference>
<evidence type="ECO:0000313" key="1">
    <source>
        <dbReference type="EMBL" id="KAF7356854.1"/>
    </source>
</evidence>
<dbReference type="EMBL" id="JACAZI010000007">
    <property type="protein sequence ID" value="KAF7356854.1"/>
    <property type="molecule type" value="Genomic_DNA"/>
</dbReference>
<organism evidence="1 2">
    <name type="scientific">Mycena venus</name>
    <dbReference type="NCBI Taxonomy" id="2733690"/>
    <lineage>
        <taxon>Eukaryota</taxon>
        <taxon>Fungi</taxon>
        <taxon>Dikarya</taxon>
        <taxon>Basidiomycota</taxon>
        <taxon>Agaricomycotina</taxon>
        <taxon>Agaricomycetes</taxon>
        <taxon>Agaricomycetidae</taxon>
        <taxon>Agaricales</taxon>
        <taxon>Marasmiineae</taxon>
        <taxon>Mycenaceae</taxon>
        <taxon>Mycena</taxon>
    </lineage>
</organism>
<keyword evidence="2" id="KW-1185">Reference proteome</keyword>
<name>A0A8H6YEK2_9AGAR</name>
<dbReference type="OrthoDB" id="2860841at2759"/>
<dbReference type="AlphaFoldDB" id="A0A8H6YEK2"/>
<dbReference type="Gene3D" id="3.80.10.10">
    <property type="entry name" value="Ribonuclease Inhibitor"/>
    <property type="match status" value="1"/>
</dbReference>
<gene>
    <name evidence="1" type="ORF">MVEN_01021100</name>
</gene>
<evidence type="ECO:0008006" key="3">
    <source>
        <dbReference type="Google" id="ProtNLM"/>
    </source>
</evidence>
<protein>
    <recommendedName>
        <fullName evidence="3">F-box domain-containing protein</fullName>
    </recommendedName>
</protein>
<evidence type="ECO:0000313" key="2">
    <source>
        <dbReference type="Proteomes" id="UP000620124"/>
    </source>
</evidence>
<sequence length="496" mass="56888">MPPSGPCSRMLSNRRTDYQKQHTLVQGRDGFLSFAPIGRFALTLPPEITSEIFVYCLPDEEFVCPNASNAPILLTHICRNWRDISLSTQALWRSLYIDYNWFGHAGKDKLLCDWLTRAGKMPLSLLIEEDPYSYTKKSKIHEDQLRTVLKKIGHLSPQWQSIWLCVFPEYFDDLFPVEAEFPQLIKLSVELANDYVFEPQNPRYPRTFPGYPPYVLKDARSLHEIHFYRAPWMLTIPKTLKIYGSEMINVSKCIDVLRDAPNLSSCTFFLIPNTSQNIIISPSPLLNLQDLTLSENVYDIVSPLLVIDLLRHLTLPALKNLALRFKPGFEDGEHRPSADISELIRIASYSLCHLEKLTLCFLPTSDTGLLQCLQCFRSIATLQLQLRTFVDVDDVLTRLTYDKGFLPRLESLHLAHASADSWVRELEECLASIMDEMLNMLSSRCFAPRYWHSSCSIANLPIRRFFHLGRNGALHVFCEIRFKVPSIGAYGHEGVV</sequence>
<dbReference type="Proteomes" id="UP000620124">
    <property type="component" value="Unassembled WGS sequence"/>
</dbReference>
<proteinExistence type="predicted"/>
<accession>A0A8H6YEK2</accession>
<dbReference type="InterPro" id="IPR032675">
    <property type="entry name" value="LRR_dom_sf"/>
</dbReference>